<comment type="subcellular location">
    <subcellularLocation>
        <location evidence="1">Cell membrane</location>
        <topology evidence="1">Multi-pass membrane protein</topology>
    </subcellularLocation>
</comment>
<feature type="transmembrane region" description="Helical" evidence="5">
    <location>
        <begin position="158"/>
        <end position="177"/>
    </location>
</feature>
<feature type="transmembrane region" description="Helical" evidence="5">
    <location>
        <begin position="268"/>
        <end position="292"/>
    </location>
</feature>
<dbReference type="EMBL" id="BFCH01000018">
    <property type="protein sequence ID" value="GBG38348.1"/>
    <property type="molecule type" value="Genomic_DNA"/>
</dbReference>
<dbReference type="PROSITE" id="PS50850">
    <property type="entry name" value="MFS"/>
    <property type="match status" value="1"/>
</dbReference>
<feature type="transmembrane region" description="Helical" evidence="5">
    <location>
        <begin position="386"/>
        <end position="406"/>
    </location>
</feature>
<proteinExistence type="predicted"/>
<protein>
    <submittedName>
        <fullName evidence="8">MFS transporter</fullName>
    </submittedName>
</protein>
<evidence type="ECO:0000256" key="4">
    <source>
        <dbReference type="ARBA" id="ARBA00023136"/>
    </source>
</evidence>
<evidence type="ECO:0000256" key="1">
    <source>
        <dbReference type="ARBA" id="ARBA00004651"/>
    </source>
</evidence>
<dbReference type="InterPro" id="IPR052524">
    <property type="entry name" value="MFS_Cyanate_Porter"/>
</dbReference>
<feature type="transmembrane region" description="Helical" evidence="5">
    <location>
        <begin position="28"/>
        <end position="49"/>
    </location>
</feature>
<reference evidence="8" key="4">
    <citation type="submission" date="2022-04" db="EMBL/GenBank/DDBJ databases">
        <authorList>
            <person name="Komine T."/>
            <person name="Fukano H."/>
            <person name="Wada S."/>
        </authorList>
    </citation>
    <scope>NUCLEOTIDE SEQUENCE</scope>
    <source>
        <strain evidence="8">NJB18185</strain>
    </source>
</reference>
<feature type="transmembrane region" description="Helical" evidence="5">
    <location>
        <begin position="234"/>
        <end position="256"/>
    </location>
</feature>
<feature type="transmembrane region" description="Helical" evidence="5">
    <location>
        <begin position="124"/>
        <end position="146"/>
    </location>
</feature>
<dbReference type="EMBL" id="BQYH01000005">
    <property type="protein sequence ID" value="GKU70597.1"/>
    <property type="molecule type" value="Genomic_DNA"/>
</dbReference>
<feature type="transmembrane region" description="Helical" evidence="5">
    <location>
        <begin position="189"/>
        <end position="208"/>
    </location>
</feature>
<dbReference type="PANTHER" id="PTHR23523:SF2">
    <property type="entry name" value="2-NITROIMIDAZOLE TRANSPORTER"/>
    <property type="match status" value="1"/>
</dbReference>
<evidence type="ECO:0000313" key="8">
    <source>
        <dbReference type="EMBL" id="GKU70597.1"/>
    </source>
</evidence>
<dbReference type="InterPro" id="IPR011701">
    <property type="entry name" value="MFS"/>
</dbReference>
<name>A0AA37PIZ8_9MYCO</name>
<evidence type="ECO:0000259" key="6">
    <source>
        <dbReference type="PROSITE" id="PS50850"/>
    </source>
</evidence>
<dbReference type="AlphaFoldDB" id="A0AA37PIZ8"/>
<feature type="transmembrane region" description="Helical" evidence="5">
    <location>
        <begin position="100"/>
        <end position="118"/>
    </location>
</feature>
<dbReference type="Pfam" id="PF07690">
    <property type="entry name" value="MFS_1"/>
    <property type="match status" value="1"/>
</dbReference>
<dbReference type="GO" id="GO:0022857">
    <property type="term" value="F:transmembrane transporter activity"/>
    <property type="evidence" value="ECO:0007669"/>
    <property type="project" value="InterPro"/>
</dbReference>
<keyword evidence="4 5" id="KW-0472">Membrane</keyword>
<accession>A0AA37PIZ8</accession>
<keyword evidence="9" id="KW-1185">Reference proteome</keyword>
<feature type="transmembrane region" description="Helical" evidence="5">
    <location>
        <begin position="357"/>
        <end position="380"/>
    </location>
</feature>
<organism evidence="8 10">
    <name type="scientific">Mycobacterium montefiorense</name>
    <dbReference type="NCBI Taxonomy" id="154654"/>
    <lineage>
        <taxon>Bacteria</taxon>
        <taxon>Bacillati</taxon>
        <taxon>Actinomycetota</taxon>
        <taxon>Actinomycetes</taxon>
        <taxon>Mycobacteriales</taxon>
        <taxon>Mycobacteriaceae</taxon>
        <taxon>Mycobacterium</taxon>
        <taxon>Mycobacterium simiae complex</taxon>
    </lineage>
</organism>
<evidence type="ECO:0000313" key="10">
    <source>
        <dbReference type="Proteomes" id="UP001139505"/>
    </source>
</evidence>
<evidence type="ECO:0000313" key="9">
    <source>
        <dbReference type="Proteomes" id="UP000245060"/>
    </source>
</evidence>
<keyword evidence="2 5" id="KW-0812">Transmembrane</keyword>
<dbReference type="GO" id="GO:0005886">
    <property type="term" value="C:plasma membrane"/>
    <property type="evidence" value="ECO:0007669"/>
    <property type="project" value="UniProtKB-SubCell"/>
</dbReference>
<reference evidence="7" key="1">
    <citation type="journal article" date="2018" name="Genome Announc.">
        <title>Draft Genome Sequence of Mycobacterium montefiorense Isolated from Japanese Black Salamander (Hynobius nigrescens).</title>
        <authorList>
            <person name="Fukano H."/>
            <person name="Yoshida M."/>
            <person name="Shimizu A."/>
            <person name="Iwao H."/>
            <person name="Katayama Y."/>
            <person name="Omatsu T."/>
            <person name="Mizutani T."/>
            <person name="Kurata O."/>
            <person name="Wada S."/>
            <person name="Hoshino Y."/>
        </authorList>
    </citation>
    <scope>NUCLEOTIDE SEQUENCE</scope>
    <source>
        <strain evidence="7">BS</strain>
    </source>
</reference>
<feature type="domain" description="Major facilitator superfamily (MFS) profile" evidence="6">
    <location>
        <begin position="32"/>
        <end position="412"/>
    </location>
</feature>
<dbReference type="InterPro" id="IPR036259">
    <property type="entry name" value="MFS_trans_sf"/>
</dbReference>
<dbReference type="Gene3D" id="1.20.1250.20">
    <property type="entry name" value="MFS general substrate transporter like domains"/>
    <property type="match status" value="1"/>
</dbReference>
<sequence>MNIPYENETMAAIANAQVEPPVAQRRLVAGRITVLLAIVLFSLALRAAVTSLTPLLSRVSGDMGFGSTIAGLFGMLPTAMFALAGFVGPALGRKIGLERLALCAAVATAAGLAGRSVVPSVAGLLGLMTVALAGMGIGNIVIPPLIKRYFADRVASMSAVYTACIQLGTIIPAALAVPIADAQGWRVSLGVWALIPLAALLPCIMITLRPHEAATADRRAGAPQAIGVVWRSPVAWGLTVMFSMTSLNTYALLTWIPQVLTSAGGSEAFGGAMVAAFSISGLVAAFVTPALFARIANPFPVVIGCAVCYLIGFAGLLWLPLTATVVWVLIVGLGPSTFPGAITLINLRCRTGAGATALSGSVQGVGYLVACAGPLVFGVLHQISGQWALSFGFLVVTVVALIVGGYQACQPRYLEDTTG</sequence>
<feature type="transmembrane region" description="Helical" evidence="5">
    <location>
        <begin position="325"/>
        <end position="345"/>
    </location>
</feature>
<evidence type="ECO:0000313" key="7">
    <source>
        <dbReference type="EMBL" id="GBG38348.1"/>
    </source>
</evidence>
<evidence type="ECO:0000256" key="5">
    <source>
        <dbReference type="SAM" id="Phobius"/>
    </source>
</evidence>
<dbReference type="Proteomes" id="UP000245060">
    <property type="component" value="Unassembled WGS sequence"/>
</dbReference>
<dbReference type="Proteomes" id="UP001139505">
    <property type="component" value="Unassembled WGS sequence"/>
</dbReference>
<reference evidence="9" key="2">
    <citation type="submission" date="2018-04" db="EMBL/GenBank/DDBJ databases">
        <title>Draft genome sequence of Mycobacterium montefiorense isolated from Japanese black salamander.</title>
        <authorList>
            <person name="Fukano H."/>
            <person name="Yoshida M."/>
            <person name="Shimizu A."/>
            <person name="Iwao H."/>
            <person name="Kurata O."/>
            <person name="Katayama Y."/>
            <person name="Omatsu T."/>
            <person name="Mizutani T."/>
            <person name="Wada S."/>
            <person name="Hoshino Y."/>
        </authorList>
    </citation>
    <scope>NUCLEOTIDE SEQUENCE [LARGE SCALE GENOMIC DNA]</scope>
    <source>
        <strain evidence="9">BS</strain>
    </source>
</reference>
<evidence type="ECO:0000256" key="2">
    <source>
        <dbReference type="ARBA" id="ARBA00022692"/>
    </source>
</evidence>
<keyword evidence="3 5" id="KW-1133">Transmembrane helix</keyword>
<gene>
    <name evidence="7" type="ORF">MmonteBS_27200</name>
    <name evidence="8" type="ORF">NJB18185_03740</name>
</gene>
<dbReference type="PANTHER" id="PTHR23523">
    <property type="match status" value="1"/>
</dbReference>
<comment type="caution">
    <text evidence="8">The sequence shown here is derived from an EMBL/GenBank/DDBJ whole genome shotgun (WGS) entry which is preliminary data.</text>
</comment>
<reference evidence="8" key="3">
    <citation type="journal article" date="2022" name="Microbiol. Resour. Announc.">
        <title>Draft Genome Sequences of Eight Mycobacterium montefiorense Strains Isolated from Salamanders in Captivity.</title>
        <authorList>
            <person name="Komine T."/>
            <person name="Ihara H."/>
            <person name="Fukano H."/>
            <person name="Hoshino Y."/>
            <person name="Kurata O."/>
            <person name="Wada S."/>
        </authorList>
    </citation>
    <scope>NUCLEOTIDE SEQUENCE</scope>
    <source>
        <strain evidence="8">NJB18185</strain>
    </source>
</reference>
<feature type="transmembrane region" description="Helical" evidence="5">
    <location>
        <begin position="69"/>
        <end position="88"/>
    </location>
</feature>
<dbReference type="SUPFAM" id="SSF103473">
    <property type="entry name" value="MFS general substrate transporter"/>
    <property type="match status" value="1"/>
</dbReference>
<dbReference type="InterPro" id="IPR020846">
    <property type="entry name" value="MFS_dom"/>
</dbReference>
<feature type="transmembrane region" description="Helical" evidence="5">
    <location>
        <begin position="299"/>
        <end position="319"/>
    </location>
</feature>
<evidence type="ECO:0000256" key="3">
    <source>
        <dbReference type="ARBA" id="ARBA00022989"/>
    </source>
</evidence>